<keyword evidence="3" id="KW-0067">ATP-binding</keyword>
<organism evidence="3 4">
    <name type="scientific">Saccharomyces pastorianus</name>
    <name type="common">Lager yeast</name>
    <name type="synonym">Saccharomyces cerevisiae x Saccharomyces eubayanus</name>
    <dbReference type="NCBI Taxonomy" id="27292"/>
    <lineage>
        <taxon>Eukaryota</taxon>
        <taxon>Fungi</taxon>
        <taxon>Dikarya</taxon>
        <taxon>Ascomycota</taxon>
        <taxon>Saccharomycotina</taxon>
        <taxon>Saccharomycetes</taxon>
        <taxon>Saccharomycetales</taxon>
        <taxon>Saccharomycetaceae</taxon>
        <taxon>Saccharomyces</taxon>
    </lineage>
</organism>
<accession>A0A6C1DZ29</accession>
<feature type="region of interest" description="Disordered" evidence="1">
    <location>
        <begin position="71"/>
        <end position="124"/>
    </location>
</feature>
<dbReference type="PANTHER" id="PTHR47958">
    <property type="entry name" value="ATP-DEPENDENT RNA HELICASE DBP3"/>
    <property type="match status" value="1"/>
</dbReference>
<keyword evidence="3" id="KW-0378">Hydrolase</keyword>
<dbReference type="InterPro" id="IPR001650">
    <property type="entry name" value="Helicase_C-like"/>
</dbReference>
<dbReference type="AlphaFoldDB" id="A0A6C1DZ29"/>
<proteinExistence type="predicted"/>
<evidence type="ECO:0000256" key="1">
    <source>
        <dbReference type="SAM" id="MobiDB-lite"/>
    </source>
</evidence>
<feature type="compositionally biased region" description="Gly residues" evidence="1">
    <location>
        <begin position="76"/>
        <end position="118"/>
    </location>
</feature>
<dbReference type="EMBL" id="CP048995">
    <property type="protein sequence ID" value="QID82021.1"/>
    <property type="molecule type" value="Genomic_DNA"/>
</dbReference>
<reference evidence="3 4" key="1">
    <citation type="journal article" date="2019" name="BMC Genomics">
        <title>Chromosome level assembly and comparative genome analysis confirm lager-brewing yeasts originated from a single hybridization.</title>
        <authorList>
            <person name="Salazar A.N."/>
            <person name="Gorter de Vries A.R."/>
            <person name="van den Broek M."/>
            <person name="Brouwers N."/>
            <person name="de la Torre Cortes P."/>
            <person name="Kuijpers N.G.A."/>
            <person name="Daran J.G."/>
            <person name="Abeel T."/>
        </authorList>
    </citation>
    <scope>NUCLEOTIDE SEQUENCE [LARGE SCALE GENOMIC DNA]</scope>
    <source>
        <strain evidence="3 4">CBS 1483</strain>
    </source>
</reference>
<keyword evidence="3" id="KW-0347">Helicase</keyword>
<dbReference type="InterPro" id="IPR027417">
    <property type="entry name" value="P-loop_NTPase"/>
</dbReference>
<evidence type="ECO:0000259" key="2">
    <source>
        <dbReference type="PROSITE" id="PS51194"/>
    </source>
</evidence>
<sequence>MLYVKGINYVINYDMPGNIEDYVHRIGRTGRAGATGTAISFFTEQNKGLGAKLISIMREANQNIPPELLKYDRRSYGGGHPRYGGGRGGRGGYGRRGGYGGGRGGYGGNRQRDGGWGNRGRSNY</sequence>
<dbReference type="OrthoDB" id="196131at2759"/>
<dbReference type="Pfam" id="PF00271">
    <property type="entry name" value="Helicase_C"/>
    <property type="match status" value="1"/>
</dbReference>
<dbReference type="SUPFAM" id="SSF52540">
    <property type="entry name" value="P-loop containing nucleoside triphosphate hydrolases"/>
    <property type="match status" value="1"/>
</dbReference>
<feature type="domain" description="Helicase C-terminal" evidence="2">
    <location>
        <begin position="1"/>
        <end position="72"/>
    </location>
</feature>
<evidence type="ECO:0000313" key="4">
    <source>
        <dbReference type="Proteomes" id="UP000501346"/>
    </source>
</evidence>
<dbReference type="Gene3D" id="3.40.50.300">
    <property type="entry name" value="P-loop containing nucleotide triphosphate hydrolases"/>
    <property type="match status" value="1"/>
</dbReference>
<dbReference type="GO" id="GO:0004386">
    <property type="term" value="F:helicase activity"/>
    <property type="evidence" value="ECO:0007669"/>
    <property type="project" value="UniProtKB-KW"/>
</dbReference>
<dbReference type="Proteomes" id="UP000501346">
    <property type="component" value="Chromosome ScXIV"/>
</dbReference>
<dbReference type="PROSITE" id="PS51194">
    <property type="entry name" value="HELICASE_CTER"/>
    <property type="match status" value="1"/>
</dbReference>
<gene>
    <name evidence="3" type="primary">DBP2_2</name>
    <name evidence="3" type="ORF">GRS66_004422</name>
</gene>
<evidence type="ECO:0000313" key="3">
    <source>
        <dbReference type="EMBL" id="QID82021.1"/>
    </source>
</evidence>
<protein>
    <submittedName>
        <fullName evidence="3">ATP-dependent RNA helicase dbp2</fullName>
    </submittedName>
</protein>
<keyword evidence="4" id="KW-1185">Reference proteome</keyword>
<name>A0A6C1DZ29_SACPS</name>
<keyword evidence="3" id="KW-0547">Nucleotide-binding</keyword>